<protein>
    <submittedName>
        <fullName evidence="2">Uncharacterized protein</fullName>
    </submittedName>
</protein>
<dbReference type="Proteomes" id="UP000055045">
    <property type="component" value="Unassembled WGS sequence"/>
</dbReference>
<dbReference type="EMBL" id="LLXE01000664">
    <property type="protein sequence ID" value="KUM55736.1"/>
    <property type="molecule type" value="Genomic_DNA"/>
</dbReference>
<accession>A0A101M834</accession>
<evidence type="ECO:0000313" key="2">
    <source>
        <dbReference type="EMBL" id="KUM55736.1"/>
    </source>
</evidence>
<comment type="caution">
    <text evidence="2">The sequence shown here is derived from an EMBL/GenBank/DDBJ whole genome shotgun (WGS) entry which is preliminary data.</text>
</comment>
<feature type="transmembrane region" description="Helical" evidence="1">
    <location>
        <begin position="25"/>
        <end position="45"/>
    </location>
</feature>
<proteinExistence type="predicted"/>
<name>A0A101M834_PENFR</name>
<keyword evidence="1" id="KW-1133">Transmembrane helix</keyword>
<evidence type="ECO:0000256" key="1">
    <source>
        <dbReference type="SAM" id="Phobius"/>
    </source>
</evidence>
<reference evidence="2 3" key="1">
    <citation type="submission" date="2015-10" db="EMBL/GenBank/DDBJ databases">
        <title>Genome sequencing of Penicillium freii.</title>
        <authorList>
            <person name="Nguyen H.D."/>
            <person name="Visagie C.M."/>
            <person name="Seifert K.A."/>
        </authorList>
    </citation>
    <scope>NUCLEOTIDE SEQUENCE [LARGE SCALE GENOMIC DNA]</scope>
    <source>
        <strain evidence="2 3">DAOM 242723</strain>
    </source>
</reference>
<keyword evidence="3" id="KW-1185">Reference proteome</keyword>
<keyword evidence="1" id="KW-0812">Transmembrane</keyword>
<keyword evidence="1" id="KW-0472">Membrane</keyword>
<gene>
    <name evidence="2" type="ORF">ACN42_g11505</name>
</gene>
<organism evidence="2 3">
    <name type="scientific">Penicillium freii</name>
    <dbReference type="NCBI Taxonomy" id="48697"/>
    <lineage>
        <taxon>Eukaryota</taxon>
        <taxon>Fungi</taxon>
        <taxon>Dikarya</taxon>
        <taxon>Ascomycota</taxon>
        <taxon>Pezizomycotina</taxon>
        <taxon>Eurotiomycetes</taxon>
        <taxon>Eurotiomycetidae</taxon>
        <taxon>Eurotiales</taxon>
        <taxon>Aspergillaceae</taxon>
        <taxon>Penicillium</taxon>
    </lineage>
</organism>
<sequence>MEVRIVMRFFFPYTPWAGILRKVPFPPTVTTLFPLFLFFLFFSFLQAAKLNYVRFENLCVVLFFTLVSSLLRLIAGLYNTLSFVRLSVCRF</sequence>
<dbReference type="AlphaFoldDB" id="A0A101M834"/>
<feature type="transmembrane region" description="Helical" evidence="1">
    <location>
        <begin position="57"/>
        <end position="78"/>
    </location>
</feature>
<evidence type="ECO:0000313" key="3">
    <source>
        <dbReference type="Proteomes" id="UP000055045"/>
    </source>
</evidence>